<dbReference type="EMBL" id="KL363410">
    <property type="protein sequence ID" value="KFD45917.1"/>
    <property type="molecule type" value="Genomic_DNA"/>
</dbReference>
<dbReference type="AlphaFoldDB" id="A0A085LLS1"/>
<evidence type="ECO:0000313" key="2">
    <source>
        <dbReference type="EMBL" id="KFD59843.1"/>
    </source>
</evidence>
<accession>A0A085LLS1</accession>
<evidence type="ECO:0000313" key="1">
    <source>
        <dbReference type="EMBL" id="KFD45917.1"/>
    </source>
</evidence>
<dbReference type="Proteomes" id="UP000030758">
    <property type="component" value="Unassembled WGS sequence"/>
</dbReference>
<reference evidence="1 3" key="1">
    <citation type="journal article" date="2014" name="Nat. Genet.">
        <title>Genome and transcriptome of the porcine whipworm Trichuris suis.</title>
        <authorList>
            <person name="Jex A.R."/>
            <person name="Nejsum P."/>
            <person name="Schwarz E.M."/>
            <person name="Hu L."/>
            <person name="Young N.D."/>
            <person name="Hall R.S."/>
            <person name="Korhonen P.K."/>
            <person name="Liao S."/>
            <person name="Thamsborg S."/>
            <person name="Xia J."/>
            <person name="Xu P."/>
            <person name="Wang S."/>
            <person name="Scheerlinck J.P."/>
            <person name="Hofmann A."/>
            <person name="Sternberg P.W."/>
            <person name="Wang J."/>
            <person name="Gasser R.B."/>
        </authorList>
    </citation>
    <scope>NUCLEOTIDE SEQUENCE [LARGE SCALE GENOMIC DNA]</scope>
    <source>
        <strain evidence="2">DCEP-RM93F</strain>
        <strain evidence="1">DCEP-RM93M</strain>
    </source>
</reference>
<name>A0A085LLS1_9BILA</name>
<sequence length="219" mass="24287">MGSTAEITFGVKLFPVFDGSSQPVAEWLQQLELIRELSGILDVSRIIPLRLVSGALAVYKQLPLEDQRKTQKIREALLRAFGVDSYVAYNGFIVRKLRFGEVADVYLADLRRLADLAGGVSGKVLRAAFVSGLPSRIRQTMKVGDRMESLTLCEVLERVQAILVEESNGRGDDGLVAAAYLGIPTSATPSHSCRCYQEERDLRFRTGRTLVRRLLSLTE</sequence>
<gene>
    <name evidence="1" type="ORF">M513_13202</name>
    <name evidence="2" type="ORF">M514_13202</name>
</gene>
<organism evidence="1 3">
    <name type="scientific">Trichuris suis</name>
    <name type="common">pig whipworm</name>
    <dbReference type="NCBI Taxonomy" id="68888"/>
    <lineage>
        <taxon>Eukaryota</taxon>
        <taxon>Metazoa</taxon>
        <taxon>Ecdysozoa</taxon>
        <taxon>Nematoda</taxon>
        <taxon>Enoplea</taxon>
        <taxon>Dorylaimia</taxon>
        <taxon>Trichinellida</taxon>
        <taxon>Trichuridae</taxon>
        <taxon>Trichuris</taxon>
    </lineage>
</organism>
<dbReference type="Proteomes" id="UP000030764">
    <property type="component" value="Unassembled WGS sequence"/>
</dbReference>
<dbReference type="EMBL" id="KL367726">
    <property type="protein sequence ID" value="KFD59843.1"/>
    <property type="molecule type" value="Genomic_DNA"/>
</dbReference>
<keyword evidence="3" id="KW-1185">Reference proteome</keyword>
<protein>
    <submittedName>
        <fullName evidence="1">Uncharacterized protein</fullName>
    </submittedName>
</protein>
<evidence type="ECO:0000313" key="3">
    <source>
        <dbReference type="Proteomes" id="UP000030764"/>
    </source>
</evidence>
<proteinExistence type="predicted"/>